<evidence type="ECO:0000313" key="4">
    <source>
        <dbReference type="Proteomes" id="UP000238426"/>
    </source>
</evidence>
<dbReference type="RefSeq" id="WP_106463233.1">
    <property type="nucleotide sequence ID" value="NZ_PXOQ01000009.1"/>
</dbReference>
<organism evidence="3 4">
    <name type="scientific">Aurantibacter aestuarii</name>
    <dbReference type="NCBI Taxonomy" id="1266046"/>
    <lineage>
        <taxon>Bacteria</taxon>
        <taxon>Pseudomonadati</taxon>
        <taxon>Bacteroidota</taxon>
        <taxon>Flavobacteriia</taxon>
        <taxon>Flavobacteriales</taxon>
        <taxon>Flavobacteriaceae</taxon>
        <taxon>Aurantibacter</taxon>
    </lineage>
</organism>
<dbReference type="GO" id="GO:0006221">
    <property type="term" value="P:pyrimidine nucleotide biosynthetic process"/>
    <property type="evidence" value="ECO:0007669"/>
    <property type="project" value="UniProtKB-KW"/>
</dbReference>
<dbReference type="InterPro" id="IPR024403">
    <property type="entry name" value="DHOase_cat"/>
</dbReference>
<dbReference type="CDD" id="cd01317">
    <property type="entry name" value="DHOase_IIa"/>
    <property type="match status" value="1"/>
</dbReference>
<sequence length="418" mass="46469">MNLLIKNAKIIDDTSSHHLLTKDILIENGVLSKIEDSIENTSNYETLKLENLHVSQGWFDSSVCLGEPGFEDRETLENGLNTAGKSGFTSIAMNPNSKPVFNDNAQIFSVKSKTQHHAVNLKPIGALTVNSDGVDLAELYDMQQAGTIAFYDYKKPISNPNLLKIALQYTKHLEGFVYSHPLEQKISGNGVMNEEKLSTMLGLAGSPNLAEAMQVARDLFLLEYTKGKLHIPTISTRESIDLIREAKIKGLQVTCSVAIHNLFFTDEMLHDFDTKYKVNPPLRTQQDIDALLEGLSNGTIDYITSDHNPLTIEDKNVEFEHASYGTIGLESAFGALNTLFSTEIAIKLLTRGKKHYQIESFSIEVGEKANLTLFNPDEDYLFDKSCVFSKSKNSIFLDHDLTGRAYGIISNNQIILGK</sequence>
<dbReference type="Gene3D" id="3.20.20.140">
    <property type="entry name" value="Metal-dependent hydrolases"/>
    <property type="match status" value="1"/>
</dbReference>
<dbReference type="SUPFAM" id="SSF51556">
    <property type="entry name" value="Metallo-dependent hydrolases"/>
    <property type="match status" value="1"/>
</dbReference>
<keyword evidence="1" id="KW-0665">Pyrimidine biosynthesis</keyword>
<dbReference type="InterPro" id="IPR032466">
    <property type="entry name" value="Metal_Hydrolase"/>
</dbReference>
<reference evidence="3 4" key="1">
    <citation type="submission" date="2018-03" db="EMBL/GenBank/DDBJ databases">
        <title>Mesoflavibacter sp. HG37 and Mesoflavibacter sp. HG96 sp.nov., two marine bacteria isolated from seawater of Western Pacific Ocean.</title>
        <authorList>
            <person name="Cheng H."/>
            <person name="Wu Y.-H."/>
            <person name="Guo L.-L."/>
            <person name="Xu X.-W."/>
        </authorList>
    </citation>
    <scope>NUCLEOTIDE SEQUENCE [LARGE SCALE GENOMIC DNA]</scope>
    <source>
        <strain evidence="3 4">KCTC 32269</strain>
    </source>
</reference>
<dbReference type="GO" id="GO:0006145">
    <property type="term" value="P:purine nucleobase catabolic process"/>
    <property type="evidence" value="ECO:0007669"/>
    <property type="project" value="TreeGrafter"/>
</dbReference>
<dbReference type="Pfam" id="PF12890">
    <property type="entry name" value="DHOase"/>
    <property type="match status" value="1"/>
</dbReference>
<evidence type="ECO:0000313" key="3">
    <source>
        <dbReference type="EMBL" id="PSG88095.1"/>
    </source>
</evidence>
<dbReference type="GO" id="GO:0004151">
    <property type="term" value="F:dihydroorotase activity"/>
    <property type="evidence" value="ECO:0007669"/>
    <property type="project" value="InterPro"/>
</dbReference>
<dbReference type="OrthoDB" id="9765462at2"/>
<dbReference type="PANTHER" id="PTHR43668:SF2">
    <property type="entry name" value="ALLANTOINASE"/>
    <property type="match status" value="1"/>
</dbReference>
<dbReference type="InterPro" id="IPR011059">
    <property type="entry name" value="Metal-dep_hydrolase_composite"/>
</dbReference>
<dbReference type="Gene3D" id="2.30.40.10">
    <property type="entry name" value="Urease, subunit C, domain 1"/>
    <property type="match status" value="2"/>
</dbReference>
<feature type="domain" description="Dihydroorotase catalytic" evidence="2">
    <location>
        <begin position="57"/>
        <end position="239"/>
    </location>
</feature>
<dbReference type="AlphaFoldDB" id="A0A2T1N8A0"/>
<dbReference type="PANTHER" id="PTHR43668">
    <property type="entry name" value="ALLANTOINASE"/>
    <property type="match status" value="1"/>
</dbReference>
<dbReference type="GO" id="GO:0004038">
    <property type="term" value="F:allantoinase activity"/>
    <property type="evidence" value="ECO:0007669"/>
    <property type="project" value="TreeGrafter"/>
</dbReference>
<dbReference type="SUPFAM" id="SSF51338">
    <property type="entry name" value="Composite domain of metallo-dependent hydrolases"/>
    <property type="match status" value="1"/>
</dbReference>
<dbReference type="GO" id="GO:0046872">
    <property type="term" value="F:metal ion binding"/>
    <property type="evidence" value="ECO:0007669"/>
    <property type="project" value="InterPro"/>
</dbReference>
<protein>
    <submittedName>
        <fullName evidence="3">Dihydroorotase</fullName>
    </submittedName>
</protein>
<dbReference type="Proteomes" id="UP000238426">
    <property type="component" value="Unassembled WGS sequence"/>
</dbReference>
<accession>A0A2T1N8A0</accession>
<evidence type="ECO:0000259" key="2">
    <source>
        <dbReference type="Pfam" id="PF12890"/>
    </source>
</evidence>
<dbReference type="InterPro" id="IPR050138">
    <property type="entry name" value="DHOase/Allantoinase_Hydrolase"/>
</dbReference>
<evidence type="ECO:0000256" key="1">
    <source>
        <dbReference type="ARBA" id="ARBA00022975"/>
    </source>
</evidence>
<gene>
    <name evidence="3" type="ORF">C7H52_07255</name>
</gene>
<dbReference type="InterPro" id="IPR004722">
    <property type="entry name" value="DHOase"/>
</dbReference>
<keyword evidence="4" id="KW-1185">Reference proteome</keyword>
<proteinExistence type="predicted"/>
<name>A0A2T1N8A0_9FLAO</name>
<dbReference type="EMBL" id="PXOQ01000009">
    <property type="protein sequence ID" value="PSG88095.1"/>
    <property type="molecule type" value="Genomic_DNA"/>
</dbReference>
<dbReference type="GO" id="GO:0005737">
    <property type="term" value="C:cytoplasm"/>
    <property type="evidence" value="ECO:0007669"/>
    <property type="project" value="TreeGrafter"/>
</dbReference>
<comment type="caution">
    <text evidence="3">The sequence shown here is derived from an EMBL/GenBank/DDBJ whole genome shotgun (WGS) entry which is preliminary data.</text>
</comment>